<reference evidence="8 10" key="1">
    <citation type="submission" date="2015-03" db="EMBL/GenBank/DDBJ databases">
        <authorList>
            <person name="Lepp D."/>
            <person name="Hassan Y.I."/>
            <person name="Li X.-Z."/>
            <person name="Zhou T."/>
        </authorList>
    </citation>
    <scope>NUCLEOTIDE SEQUENCE [LARGE SCALE GENOMIC DNA]</scope>
    <source>
        <strain evidence="8 10">Cr7-05</strain>
    </source>
</reference>
<gene>
    <name evidence="9" type="ORF">SAMN04488059_11047</name>
    <name evidence="8" type="ORF">WH91_16420</name>
</gene>
<accession>A0A0F5PTL4</accession>
<sequence length="437" mass="48602">MSMTADSRNETHAVGVSLDGLRFAIFSTRNMVFLVAVLAMNYTLMRPSPVDMLFIGSFLITLIHMTLFKKQQVTRRAIMLVLLLLAWVVSYSLASFPHISEEFVAFELLAKTFAISIGVIGAIVSMSWSRRNFETFMKVYIFSCVIASILGTIGFLTQMELLTWDGRAKGLIDDPNMYGSFLIPAVVFCAYFLSRGRDSKVLLSGALVIVLLGILLSFSRIAVVASLFCLFAYIFFHNRGHPKRLLLIVGGLFVTGIVLFVFASLTSAEFTAKLMDRLTFAKSYDLGEEGRYHRYLLVLPMIAQNPIGIGVLQLEKIFPEPIHNIWLSSFVNYGWGGGIAYVTIAVGSVVVSLRNYRRTKNELAIVLLISLVGIIFCSTLHEGEHWRHSWLFYGLVWGFNAFNPGMSAKPVAARQAVASQRPPPPRTRVATAARPNG</sequence>
<feature type="transmembrane region" description="Helical" evidence="6">
    <location>
        <begin position="333"/>
        <end position="351"/>
    </location>
</feature>
<organism evidence="9 11">
    <name type="scientific">Devosia psychrophila</name>
    <dbReference type="NCBI Taxonomy" id="728005"/>
    <lineage>
        <taxon>Bacteria</taxon>
        <taxon>Pseudomonadati</taxon>
        <taxon>Pseudomonadota</taxon>
        <taxon>Alphaproteobacteria</taxon>
        <taxon>Hyphomicrobiales</taxon>
        <taxon>Devosiaceae</taxon>
        <taxon>Devosia</taxon>
    </lineage>
</organism>
<dbReference type="STRING" id="728005.SAMN04488059_11047"/>
<name>A0A0F5PTL4_9HYPH</name>
<dbReference type="PANTHER" id="PTHR37422">
    <property type="entry name" value="TEICHURONIC ACID BIOSYNTHESIS PROTEIN TUAE"/>
    <property type="match status" value="1"/>
</dbReference>
<dbReference type="InterPro" id="IPR051533">
    <property type="entry name" value="WaaL-like"/>
</dbReference>
<keyword evidence="4 6" id="KW-0472">Membrane</keyword>
<feature type="domain" description="O-antigen ligase-related" evidence="7">
    <location>
        <begin position="206"/>
        <end position="342"/>
    </location>
</feature>
<feature type="transmembrane region" description="Helical" evidence="6">
    <location>
        <begin position="177"/>
        <end position="194"/>
    </location>
</feature>
<dbReference type="Pfam" id="PF04932">
    <property type="entry name" value="Wzy_C"/>
    <property type="match status" value="1"/>
</dbReference>
<dbReference type="PATRIC" id="fig|728005.3.peg.1495"/>
<evidence type="ECO:0000259" key="7">
    <source>
        <dbReference type="Pfam" id="PF04932"/>
    </source>
</evidence>
<dbReference type="AlphaFoldDB" id="A0A0F5PTL4"/>
<keyword evidence="3 6" id="KW-1133">Transmembrane helix</keyword>
<dbReference type="GO" id="GO:0016020">
    <property type="term" value="C:membrane"/>
    <property type="evidence" value="ECO:0007669"/>
    <property type="project" value="UniProtKB-SubCell"/>
</dbReference>
<keyword evidence="2 6" id="KW-0812">Transmembrane</keyword>
<keyword evidence="10" id="KW-1185">Reference proteome</keyword>
<evidence type="ECO:0000313" key="10">
    <source>
        <dbReference type="Proteomes" id="UP000033519"/>
    </source>
</evidence>
<evidence type="ECO:0000256" key="1">
    <source>
        <dbReference type="ARBA" id="ARBA00004141"/>
    </source>
</evidence>
<feature type="transmembrane region" description="Helical" evidence="6">
    <location>
        <begin position="363"/>
        <end position="381"/>
    </location>
</feature>
<proteinExistence type="predicted"/>
<dbReference type="InterPro" id="IPR007016">
    <property type="entry name" value="O-antigen_ligase-rel_domated"/>
</dbReference>
<evidence type="ECO:0000256" key="3">
    <source>
        <dbReference type="ARBA" id="ARBA00022989"/>
    </source>
</evidence>
<feature type="compositionally biased region" description="Low complexity" evidence="5">
    <location>
        <begin position="427"/>
        <end position="437"/>
    </location>
</feature>
<dbReference type="EMBL" id="FOMB01000010">
    <property type="protein sequence ID" value="SFC73900.1"/>
    <property type="molecule type" value="Genomic_DNA"/>
</dbReference>
<dbReference type="OrthoDB" id="9796592at2"/>
<dbReference type="PANTHER" id="PTHR37422:SF21">
    <property type="entry name" value="EXOQ-LIKE PROTEIN"/>
    <property type="match status" value="1"/>
</dbReference>
<evidence type="ECO:0000256" key="4">
    <source>
        <dbReference type="ARBA" id="ARBA00023136"/>
    </source>
</evidence>
<comment type="subcellular location">
    <subcellularLocation>
        <location evidence="1">Membrane</location>
        <topology evidence="1">Multi-pass membrane protein</topology>
    </subcellularLocation>
</comment>
<feature type="transmembrane region" description="Helical" evidence="6">
    <location>
        <begin position="201"/>
        <end position="234"/>
    </location>
</feature>
<protein>
    <submittedName>
        <fullName evidence="9">O-antigen ligase</fullName>
    </submittedName>
</protein>
<feature type="region of interest" description="Disordered" evidence="5">
    <location>
        <begin position="415"/>
        <end position="437"/>
    </location>
</feature>
<dbReference type="GO" id="GO:0016874">
    <property type="term" value="F:ligase activity"/>
    <property type="evidence" value="ECO:0007669"/>
    <property type="project" value="UniProtKB-KW"/>
</dbReference>
<evidence type="ECO:0000313" key="9">
    <source>
        <dbReference type="EMBL" id="SFC73900.1"/>
    </source>
</evidence>
<dbReference type="EMBL" id="LAPV01000147">
    <property type="protein sequence ID" value="KKC31955.1"/>
    <property type="molecule type" value="Genomic_DNA"/>
</dbReference>
<feature type="transmembrane region" description="Helical" evidence="6">
    <location>
        <begin position="292"/>
        <end position="313"/>
    </location>
</feature>
<reference evidence="9 11" key="2">
    <citation type="submission" date="2016-10" db="EMBL/GenBank/DDBJ databases">
        <authorList>
            <person name="de Groot N.N."/>
        </authorList>
    </citation>
    <scope>NUCLEOTIDE SEQUENCE [LARGE SCALE GENOMIC DNA]</scope>
    <source>
        <strain evidence="9 11">CGMCC 1.10210</strain>
    </source>
</reference>
<feature type="transmembrane region" description="Helical" evidence="6">
    <location>
        <begin position="246"/>
        <end position="271"/>
    </location>
</feature>
<dbReference type="Proteomes" id="UP000182258">
    <property type="component" value="Unassembled WGS sequence"/>
</dbReference>
<keyword evidence="9" id="KW-0436">Ligase</keyword>
<evidence type="ECO:0000313" key="8">
    <source>
        <dbReference type="EMBL" id="KKC31955.1"/>
    </source>
</evidence>
<feature type="transmembrane region" description="Helical" evidence="6">
    <location>
        <begin position="50"/>
        <end position="68"/>
    </location>
</feature>
<feature type="transmembrane region" description="Helical" evidence="6">
    <location>
        <begin position="21"/>
        <end position="44"/>
    </location>
</feature>
<dbReference type="Proteomes" id="UP000033519">
    <property type="component" value="Unassembled WGS sequence"/>
</dbReference>
<dbReference type="RefSeq" id="WP_046172076.1">
    <property type="nucleotide sequence ID" value="NZ_FOMB01000010.1"/>
</dbReference>
<evidence type="ECO:0000313" key="11">
    <source>
        <dbReference type="Proteomes" id="UP000182258"/>
    </source>
</evidence>
<feature type="transmembrane region" description="Helical" evidence="6">
    <location>
        <begin position="139"/>
        <end position="157"/>
    </location>
</feature>
<feature type="transmembrane region" description="Helical" evidence="6">
    <location>
        <begin position="77"/>
        <end position="96"/>
    </location>
</feature>
<feature type="transmembrane region" description="Helical" evidence="6">
    <location>
        <begin position="108"/>
        <end position="127"/>
    </location>
</feature>
<evidence type="ECO:0000256" key="5">
    <source>
        <dbReference type="SAM" id="MobiDB-lite"/>
    </source>
</evidence>
<evidence type="ECO:0000256" key="2">
    <source>
        <dbReference type="ARBA" id="ARBA00022692"/>
    </source>
</evidence>
<evidence type="ECO:0000256" key="6">
    <source>
        <dbReference type="SAM" id="Phobius"/>
    </source>
</evidence>